<dbReference type="EMBL" id="RBCJ01000003">
    <property type="protein sequence ID" value="RKN79776.1"/>
    <property type="molecule type" value="Genomic_DNA"/>
</dbReference>
<dbReference type="Proteomes" id="UP000276603">
    <property type="component" value="Unassembled WGS sequence"/>
</dbReference>
<evidence type="ECO:0000313" key="2">
    <source>
        <dbReference type="Proteomes" id="UP000276603"/>
    </source>
</evidence>
<keyword evidence="2" id="KW-1185">Reference proteome</keyword>
<proteinExistence type="predicted"/>
<accession>A0A3B0CAE2</accession>
<evidence type="ECO:0000313" key="1">
    <source>
        <dbReference type="EMBL" id="RKN79776.1"/>
    </source>
</evidence>
<organism evidence="1 2">
    <name type="scientific">Ulvibacterium marinum</name>
    <dbReference type="NCBI Taxonomy" id="2419782"/>
    <lineage>
        <taxon>Bacteria</taxon>
        <taxon>Pseudomonadati</taxon>
        <taxon>Bacteroidota</taxon>
        <taxon>Flavobacteriia</taxon>
        <taxon>Flavobacteriales</taxon>
        <taxon>Flavobacteriaceae</taxon>
        <taxon>Ulvibacterium</taxon>
    </lineage>
</organism>
<sequence length="545" mass="63444">MSFWFQILFPMKVALLLCVFLFTFSFGLKLNAQTSLRIDKNDTITLAQAYINLSLTQLYLDELRGGRIQKILSYEESELKTIMDKKFIRRNAGLLNFAHALLFLNRTKLLYRERTDVDREGMVEWKNTLDKANEHYENAIRKPGIFRRMDTSWHGLINYNEASKSELAKAIAELRLQFTPLFNNDIYPEFQKLFYDAKRSNTYNFLGLWSNAATYNLSLEFSILNDLNFKLSSIVRPSSRDIIYQLDMRHDLISRYIQLKYIASERNTRTLNNHDLELLYGNYDNFVDDVKKERDVFIQKELNSEVREALYRELKKKYPYQRLHLLYSIDSLHTGRDTDADGIYDKSITHYFFPNPAPMASADHAVTNYKSGMTTLGDVNGHMGGILKTAGYEGQMHYYYHELNGFALTTSLEKFNTDGSKIESDERWIDGLGSNDKFSYYEIFKSLFFEIASEFRMFAFIISSKRISMGSTPLTAGLAEELLKNSYPTLPEDLKTQIVRDKNLTILVYHFHQNDIGEVPELNLSRDLSALEHLRIASLEDFIVD</sequence>
<gene>
    <name evidence="1" type="ORF">D7Z94_15970</name>
</gene>
<comment type="caution">
    <text evidence="1">The sequence shown here is derived from an EMBL/GenBank/DDBJ whole genome shotgun (WGS) entry which is preliminary data.</text>
</comment>
<dbReference type="AlphaFoldDB" id="A0A3B0CAE2"/>
<protein>
    <submittedName>
        <fullName evidence="1">Uncharacterized protein</fullName>
    </submittedName>
</protein>
<name>A0A3B0CAE2_9FLAO</name>
<reference evidence="1 2" key="1">
    <citation type="submission" date="2018-10" db="EMBL/GenBank/DDBJ databases">
        <title>Ulvibacterium marinum gen. nov., sp. nov., a novel marine bacterium of the family Flavobacteriaceae, isolated from a culture of the green alga Ulva prolifera.</title>
        <authorList>
            <person name="Zhang Z."/>
        </authorList>
    </citation>
    <scope>NUCLEOTIDE SEQUENCE [LARGE SCALE GENOMIC DNA]</scope>
    <source>
        <strain evidence="1 2">CCMM003</strain>
    </source>
</reference>